<dbReference type="AlphaFoldDB" id="A0ABD1NCK2"/>
<evidence type="ECO:0000259" key="2">
    <source>
        <dbReference type="PROSITE" id="PS50110"/>
    </source>
</evidence>
<dbReference type="Proteomes" id="UP001603857">
    <property type="component" value="Unassembled WGS sequence"/>
</dbReference>
<dbReference type="InterPro" id="IPR011006">
    <property type="entry name" value="CheY-like_superfamily"/>
</dbReference>
<dbReference type="InterPro" id="IPR001789">
    <property type="entry name" value="Sig_transdc_resp-reg_receiver"/>
</dbReference>
<dbReference type="PANTHER" id="PTHR43228">
    <property type="entry name" value="TWO-COMPONENT RESPONSE REGULATOR"/>
    <property type="match status" value="1"/>
</dbReference>
<keyword evidence="4" id="KW-1185">Reference proteome</keyword>
<evidence type="ECO:0000256" key="1">
    <source>
        <dbReference type="PROSITE-ProRule" id="PRU00169"/>
    </source>
</evidence>
<dbReference type="CDD" id="cd17546">
    <property type="entry name" value="REC_hyHK_CKI1_RcsC-like"/>
    <property type="match status" value="1"/>
</dbReference>
<accession>A0ABD1NCK2</accession>
<reference evidence="3 4" key="1">
    <citation type="submission" date="2024-08" db="EMBL/GenBank/DDBJ databases">
        <title>Insights into the chromosomal genome structure of Flemingia macrophylla.</title>
        <authorList>
            <person name="Ding Y."/>
            <person name="Zhao Y."/>
            <person name="Bi W."/>
            <person name="Wu M."/>
            <person name="Zhao G."/>
            <person name="Gong Y."/>
            <person name="Li W."/>
            <person name="Zhang P."/>
        </authorList>
    </citation>
    <scope>NUCLEOTIDE SEQUENCE [LARGE SCALE GENOMIC DNA]</scope>
    <source>
        <strain evidence="3">DYQJB</strain>
        <tissue evidence="3">Leaf</tissue>
    </source>
</reference>
<name>A0ABD1NCK2_9FABA</name>
<evidence type="ECO:0000313" key="4">
    <source>
        <dbReference type="Proteomes" id="UP001603857"/>
    </source>
</evidence>
<dbReference type="InterPro" id="IPR052048">
    <property type="entry name" value="ST_Response_Regulator"/>
</dbReference>
<dbReference type="SUPFAM" id="SSF52172">
    <property type="entry name" value="CheY-like"/>
    <property type="match status" value="1"/>
</dbReference>
<dbReference type="PROSITE" id="PS50110">
    <property type="entry name" value="RESPONSE_REGULATORY"/>
    <property type="match status" value="1"/>
</dbReference>
<organism evidence="3 4">
    <name type="scientific">Flemingia macrophylla</name>
    <dbReference type="NCBI Taxonomy" id="520843"/>
    <lineage>
        <taxon>Eukaryota</taxon>
        <taxon>Viridiplantae</taxon>
        <taxon>Streptophyta</taxon>
        <taxon>Embryophyta</taxon>
        <taxon>Tracheophyta</taxon>
        <taxon>Spermatophyta</taxon>
        <taxon>Magnoliopsida</taxon>
        <taxon>eudicotyledons</taxon>
        <taxon>Gunneridae</taxon>
        <taxon>Pentapetalae</taxon>
        <taxon>rosids</taxon>
        <taxon>fabids</taxon>
        <taxon>Fabales</taxon>
        <taxon>Fabaceae</taxon>
        <taxon>Papilionoideae</taxon>
        <taxon>50 kb inversion clade</taxon>
        <taxon>NPAAA clade</taxon>
        <taxon>indigoferoid/millettioid clade</taxon>
        <taxon>Phaseoleae</taxon>
        <taxon>Flemingia</taxon>
    </lineage>
</organism>
<keyword evidence="1" id="KW-0597">Phosphoprotein</keyword>
<dbReference type="SMART" id="SM00448">
    <property type="entry name" value="REC"/>
    <property type="match status" value="1"/>
</dbReference>
<feature type="domain" description="Response regulatory" evidence="2">
    <location>
        <begin position="10"/>
        <end position="123"/>
    </location>
</feature>
<protein>
    <recommendedName>
        <fullName evidence="2">Response regulatory domain-containing protein</fullName>
    </recommendedName>
</protein>
<gene>
    <name evidence="3" type="ORF">Fmac_007137</name>
</gene>
<dbReference type="Pfam" id="PF00072">
    <property type="entry name" value="Response_reg"/>
    <property type="match status" value="1"/>
</dbReference>
<proteinExistence type="predicted"/>
<dbReference type="Gene3D" id="3.40.50.2300">
    <property type="match status" value="1"/>
</dbReference>
<dbReference type="EMBL" id="JBGMDY010000002">
    <property type="protein sequence ID" value="KAL2345852.1"/>
    <property type="molecule type" value="Genomic_DNA"/>
</dbReference>
<dbReference type="PANTHER" id="PTHR43228:SF1">
    <property type="entry name" value="TWO-COMPONENT RESPONSE REGULATOR ARR22"/>
    <property type="match status" value="1"/>
</dbReference>
<sequence>MTAMGNNKISALIVDDDSIIRKIHKTMLERLFNMEARTAKDGKEAVDLCRSGAKFDVIFMDREMPIMDGVEATKELRAMGVKSMIVGISASASGEDFVAAGSNHCFEKPLDLAKVELVLGLHPNFST</sequence>
<evidence type="ECO:0000313" key="3">
    <source>
        <dbReference type="EMBL" id="KAL2345852.1"/>
    </source>
</evidence>
<comment type="caution">
    <text evidence="3">The sequence shown here is derived from an EMBL/GenBank/DDBJ whole genome shotgun (WGS) entry which is preliminary data.</text>
</comment>
<feature type="modified residue" description="4-aspartylphosphate" evidence="1">
    <location>
        <position position="61"/>
    </location>
</feature>